<dbReference type="Gene3D" id="3.40.50.300">
    <property type="entry name" value="P-loop containing nucleotide triphosphate hydrolases"/>
    <property type="match status" value="1"/>
</dbReference>
<dbReference type="PROSITE" id="PS50893">
    <property type="entry name" value="ABC_TRANSPORTER_2"/>
    <property type="match status" value="1"/>
</dbReference>
<evidence type="ECO:0000313" key="9">
    <source>
        <dbReference type="Proteomes" id="UP000252586"/>
    </source>
</evidence>
<dbReference type="SUPFAM" id="SSF52540">
    <property type="entry name" value="P-loop containing nucleoside triphosphate hydrolases"/>
    <property type="match status" value="1"/>
</dbReference>
<keyword evidence="4 8" id="KW-0067">ATP-binding</keyword>
<keyword evidence="2" id="KW-1003">Cell membrane</keyword>
<name>A0A366DJW7_9NOCA</name>
<comment type="caution">
    <text evidence="8">The sequence shown here is derived from an EMBL/GenBank/DDBJ whole genome shotgun (WGS) entry which is preliminary data.</text>
</comment>
<dbReference type="InterPro" id="IPR050086">
    <property type="entry name" value="MetN_ABC_transporter-like"/>
</dbReference>
<dbReference type="InterPro" id="IPR003593">
    <property type="entry name" value="AAA+_ATPase"/>
</dbReference>
<evidence type="ECO:0000256" key="4">
    <source>
        <dbReference type="ARBA" id="ARBA00022840"/>
    </source>
</evidence>
<evidence type="ECO:0000256" key="6">
    <source>
        <dbReference type="ARBA" id="ARBA00023136"/>
    </source>
</evidence>
<evidence type="ECO:0000256" key="5">
    <source>
        <dbReference type="ARBA" id="ARBA00022967"/>
    </source>
</evidence>
<feature type="domain" description="ABC transporter" evidence="7">
    <location>
        <begin position="14"/>
        <end position="258"/>
    </location>
</feature>
<dbReference type="STRING" id="1210090.GCA_001613185_06378"/>
<dbReference type="PROSITE" id="PS00211">
    <property type="entry name" value="ABC_TRANSPORTER_1"/>
    <property type="match status" value="1"/>
</dbReference>
<dbReference type="OrthoDB" id="3190580at2"/>
<dbReference type="GO" id="GO:0005524">
    <property type="term" value="F:ATP binding"/>
    <property type="evidence" value="ECO:0007669"/>
    <property type="project" value="UniProtKB-KW"/>
</dbReference>
<protein>
    <submittedName>
        <fullName evidence="8">Phosphonate transport system ATP-binding protein</fullName>
    </submittedName>
</protein>
<dbReference type="EMBL" id="QNRE01000006">
    <property type="protein sequence ID" value="RBO90372.1"/>
    <property type="molecule type" value="Genomic_DNA"/>
</dbReference>
<dbReference type="GO" id="GO:0015416">
    <property type="term" value="F:ABC-type phosphonate transporter activity"/>
    <property type="evidence" value="ECO:0007669"/>
    <property type="project" value="InterPro"/>
</dbReference>
<dbReference type="InterPro" id="IPR017871">
    <property type="entry name" value="ABC_transporter-like_CS"/>
</dbReference>
<dbReference type="InterPro" id="IPR003439">
    <property type="entry name" value="ABC_transporter-like_ATP-bd"/>
</dbReference>
<dbReference type="InterPro" id="IPR027417">
    <property type="entry name" value="P-loop_NTPase"/>
</dbReference>
<gene>
    <name evidence="8" type="ORF">DFR74_106258</name>
</gene>
<keyword evidence="6" id="KW-0472">Membrane</keyword>
<dbReference type="GO" id="GO:0016887">
    <property type="term" value="F:ATP hydrolysis activity"/>
    <property type="evidence" value="ECO:0007669"/>
    <property type="project" value="InterPro"/>
</dbReference>
<keyword evidence="5" id="KW-1278">Translocase</keyword>
<organism evidence="8 9">
    <name type="scientific">Nocardia puris</name>
    <dbReference type="NCBI Taxonomy" id="208602"/>
    <lineage>
        <taxon>Bacteria</taxon>
        <taxon>Bacillati</taxon>
        <taxon>Actinomycetota</taxon>
        <taxon>Actinomycetes</taxon>
        <taxon>Mycobacteriales</taxon>
        <taxon>Nocardiaceae</taxon>
        <taxon>Nocardia</taxon>
    </lineage>
</organism>
<evidence type="ECO:0000256" key="3">
    <source>
        <dbReference type="ARBA" id="ARBA00022741"/>
    </source>
</evidence>
<keyword evidence="9" id="KW-1185">Reference proteome</keyword>
<evidence type="ECO:0000313" key="8">
    <source>
        <dbReference type="EMBL" id="RBO90372.1"/>
    </source>
</evidence>
<reference evidence="8 9" key="1">
    <citation type="submission" date="2018-06" db="EMBL/GenBank/DDBJ databases">
        <title>Genomic Encyclopedia of Type Strains, Phase IV (KMG-IV): sequencing the most valuable type-strain genomes for metagenomic binning, comparative biology and taxonomic classification.</title>
        <authorList>
            <person name="Goeker M."/>
        </authorList>
    </citation>
    <scope>NUCLEOTIDE SEQUENCE [LARGE SCALE GENOMIC DNA]</scope>
    <source>
        <strain evidence="8 9">DSM 44599</strain>
    </source>
</reference>
<dbReference type="InterPro" id="IPR012693">
    <property type="entry name" value="ABC_transpr_PhnC"/>
</dbReference>
<dbReference type="SMART" id="SM00382">
    <property type="entry name" value="AAA"/>
    <property type="match status" value="1"/>
</dbReference>
<dbReference type="PANTHER" id="PTHR43166">
    <property type="entry name" value="AMINO ACID IMPORT ATP-BINDING PROTEIN"/>
    <property type="match status" value="1"/>
</dbReference>
<keyword evidence="1" id="KW-0813">Transport</keyword>
<evidence type="ECO:0000259" key="7">
    <source>
        <dbReference type="PROSITE" id="PS50893"/>
    </source>
</evidence>
<keyword evidence="3" id="KW-0547">Nucleotide-binding</keyword>
<dbReference type="Proteomes" id="UP000252586">
    <property type="component" value="Unassembled WGS sequence"/>
</dbReference>
<evidence type="ECO:0000256" key="1">
    <source>
        <dbReference type="ARBA" id="ARBA00022448"/>
    </source>
</evidence>
<sequence length="259" mass="26903">MAISPTGAATAPAIELRDVIVRFPGGRTAVDGVGLRVRRGEIVALVGTNGAGKSTLLRCVIGLQRPSAGAVVVGGTDLASASRGELREVRRRTGFVFQRSHLIGRMGVFDTVLQGAAGRHGLRCLLTPISPASVRAEAMECLDRVGLADRAGMRLAALSGGQQQRVAIARMLMQRPSLILADEPIASLDPAAAERVLALLRDCAADSGATVVLALHQSALALEYCDRVVGLGSGRIVLDRPAADCDETTFDAVYGGAVS</sequence>
<evidence type="ECO:0000256" key="2">
    <source>
        <dbReference type="ARBA" id="ARBA00022475"/>
    </source>
</evidence>
<proteinExistence type="predicted"/>
<dbReference type="Pfam" id="PF00005">
    <property type="entry name" value="ABC_tran"/>
    <property type="match status" value="1"/>
</dbReference>
<dbReference type="AlphaFoldDB" id="A0A366DJW7"/>
<dbReference type="GO" id="GO:0016020">
    <property type="term" value="C:membrane"/>
    <property type="evidence" value="ECO:0007669"/>
    <property type="project" value="InterPro"/>
</dbReference>
<dbReference type="CDD" id="cd03256">
    <property type="entry name" value="ABC_PhnC_transporter"/>
    <property type="match status" value="1"/>
</dbReference>
<accession>A0A366DJW7</accession>